<name>A0A1Y1IE70_KLENI</name>
<gene>
    <name evidence="3" type="ORF">KFL_003250090</name>
</gene>
<keyword evidence="4" id="KW-1185">Reference proteome</keyword>
<dbReference type="Proteomes" id="UP000054558">
    <property type="component" value="Unassembled WGS sequence"/>
</dbReference>
<dbReference type="InterPro" id="IPR027266">
    <property type="entry name" value="TrmE/GcvT-like"/>
</dbReference>
<dbReference type="InterPro" id="IPR017703">
    <property type="entry name" value="YgfZ/GCV_T_CS"/>
</dbReference>
<dbReference type="InterPro" id="IPR006222">
    <property type="entry name" value="GCVT_N"/>
</dbReference>
<evidence type="ECO:0000256" key="1">
    <source>
        <dbReference type="ARBA" id="ARBA00022946"/>
    </source>
</evidence>
<dbReference type="PANTHER" id="PTHR43757">
    <property type="entry name" value="AMINOMETHYLTRANSFERASE"/>
    <property type="match status" value="1"/>
</dbReference>
<dbReference type="PANTHER" id="PTHR43757:SF14">
    <property type="entry name" value="GLYCINE CLEAVAGE T-PROTEIN FAMILY"/>
    <property type="match status" value="1"/>
</dbReference>
<feature type="domain" description="GCVT N-terminal" evidence="2">
    <location>
        <begin position="125"/>
        <end position="349"/>
    </location>
</feature>
<dbReference type="Gene3D" id="3.30.1360.120">
    <property type="entry name" value="Probable tRNA modification gtpase trme, domain 1"/>
    <property type="match status" value="1"/>
</dbReference>
<dbReference type="EMBL" id="DF237274">
    <property type="protein sequence ID" value="GAQ87006.1"/>
    <property type="molecule type" value="Genomic_DNA"/>
</dbReference>
<dbReference type="AlphaFoldDB" id="A0A1Y1IE70"/>
<protein>
    <submittedName>
        <fullName evidence="3">Glycine cleavage T-protein family</fullName>
    </submittedName>
</protein>
<dbReference type="OrthoDB" id="191995at2759"/>
<dbReference type="GO" id="GO:0005739">
    <property type="term" value="C:mitochondrion"/>
    <property type="evidence" value="ECO:0000318"/>
    <property type="project" value="GO_Central"/>
</dbReference>
<evidence type="ECO:0000313" key="4">
    <source>
        <dbReference type="Proteomes" id="UP000054558"/>
    </source>
</evidence>
<organism evidence="3 4">
    <name type="scientific">Klebsormidium nitens</name>
    <name type="common">Green alga</name>
    <name type="synonym">Ulothrix nitens</name>
    <dbReference type="NCBI Taxonomy" id="105231"/>
    <lineage>
        <taxon>Eukaryota</taxon>
        <taxon>Viridiplantae</taxon>
        <taxon>Streptophyta</taxon>
        <taxon>Klebsormidiophyceae</taxon>
        <taxon>Klebsormidiales</taxon>
        <taxon>Klebsormidiaceae</taxon>
        <taxon>Klebsormidium</taxon>
    </lineage>
</organism>
<dbReference type="InterPro" id="IPR028896">
    <property type="entry name" value="GcvT/YgfZ/DmdA"/>
</dbReference>
<dbReference type="OMA" id="DHRTIPH"/>
<evidence type="ECO:0000259" key="2">
    <source>
        <dbReference type="Pfam" id="PF01571"/>
    </source>
</evidence>
<dbReference type="FunFam" id="3.30.1360.120:FF:000021">
    <property type="entry name" value="Slr0635 protein"/>
    <property type="match status" value="1"/>
</dbReference>
<dbReference type="NCBIfam" id="TIGR03317">
    <property type="entry name" value="ygfZ_signature"/>
    <property type="match status" value="1"/>
</dbReference>
<reference evidence="3 4" key="1">
    <citation type="journal article" date="2014" name="Nat. Commun.">
        <title>Klebsormidium flaccidum genome reveals primary factors for plant terrestrial adaptation.</title>
        <authorList>
            <person name="Hori K."/>
            <person name="Maruyama F."/>
            <person name="Fujisawa T."/>
            <person name="Togashi T."/>
            <person name="Yamamoto N."/>
            <person name="Seo M."/>
            <person name="Sato S."/>
            <person name="Yamada T."/>
            <person name="Mori H."/>
            <person name="Tajima N."/>
            <person name="Moriyama T."/>
            <person name="Ikeuchi M."/>
            <person name="Watanabe M."/>
            <person name="Wada H."/>
            <person name="Kobayashi K."/>
            <person name="Saito M."/>
            <person name="Masuda T."/>
            <person name="Sasaki-Sekimoto Y."/>
            <person name="Mashiguchi K."/>
            <person name="Awai K."/>
            <person name="Shimojima M."/>
            <person name="Masuda S."/>
            <person name="Iwai M."/>
            <person name="Nobusawa T."/>
            <person name="Narise T."/>
            <person name="Kondo S."/>
            <person name="Saito H."/>
            <person name="Sato R."/>
            <person name="Murakawa M."/>
            <person name="Ihara Y."/>
            <person name="Oshima-Yamada Y."/>
            <person name="Ohtaka K."/>
            <person name="Satoh M."/>
            <person name="Sonobe K."/>
            <person name="Ishii M."/>
            <person name="Ohtani R."/>
            <person name="Kanamori-Sato M."/>
            <person name="Honoki R."/>
            <person name="Miyazaki D."/>
            <person name="Mochizuki H."/>
            <person name="Umetsu J."/>
            <person name="Higashi K."/>
            <person name="Shibata D."/>
            <person name="Kamiya Y."/>
            <person name="Sato N."/>
            <person name="Nakamura Y."/>
            <person name="Tabata S."/>
            <person name="Ida S."/>
            <person name="Kurokawa K."/>
            <person name="Ohta H."/>
        </authorList>
    </citation>
    <scope>NUCLEOTIDE SEQUENCE [LARGE SCALE GENOMIC DNA]</scope>
    <source>
        <strain evidence="3 4">NIES-2285</strain>
    </source>
</reference>
<sequence length="445" mass="48188">MNAAAGLCCRFESLHFGSLCNSTPSPLSRKICLPFAVGPNSPSADLATRLPQQKGSFSFFTRDRTTFATTTPRKVLQERSGPVAAAFGVDLLPPPIDRDLQELQEELGAEFSPEGVVVTFNNDADALEASKSGFAVVDLSHFGRLRVYDDDRIRFLHNQSTADFNLLKPGQGGDTVFVTNTARTIDLVTAYIKESSVLLVTSPSQRRELLPYLDKFIFFADKVKLQDVTDQCFMLALVGPQSSQVLEDLRAGDLVGKPYGTHAMFDFQGSPVMIAVGSGLATDGYTVIADAAAAGDFWKTLMQQGGVPMGARAWERLRILQGRPVPGAELTPDYNPLEAGLWNTISLTKGCYIGQETIARLITYNGVKQHLWGIQLSEAVEPGTVITLDDAKVGKVTSVTETESGFFALGYIRSKVCSEPGLTVHVGNAVGKVVEIPFVRRTLDA</sequence>
<accession>A0A1Y1IE70</accession>
<dbReference type="SUPFAM" id="SSF103025">
    <property type="entry name" value="Folate-binding domain"/>
    <property type="match status" value="1"/>
</dbReference>
<keyword evidence="1" id="KW-0809">Transit peptide</keyword>
<dbReference type="STRING" id="105231.A0A1Y1IE70"/>
<evidence type="ECO:0000313" key="3">
    <source>
        <dbReference type="EMBL" id="GAQ87006.1"/>
    </source>
</evidence>
<proteinExistence type="predicted"/>
<dbReference type="Pfam" id="PF01571">
    <property type="entry name" value="GCV_T"/>
    <property type="match status" value="1"/>
</dbReference>